<accession>A0A0F9A3C0</accession>
<sequence length="33" mass="3793">MRPLIATALLLLAGCLLVRRWPWCQFCKVPLLP</sequence>
<proteinExistence type="predicted"/>
<dbReference type="EMBL" id="LAZR01048131">
    <property type="protein sequence ID" value="KKK92630.1"/>
    <property type="molecule type" value="Genomic_DNA"/>
</dbReference>
<reference evidence="1" key="1">
    <citation type="journal article" date="2015" name="Nature">
        <title>Complex archaea that bridge the gap between prokaryotes and eukaryotes.</title>
        <authorList>
            <person name="Spang A."/>
            <person name="Saw J.H."/>
            <person name="Jorgensen S.L."/>
            <person name="Zaremba-Niedzwiedzka K."/>
            <person name="Martijn J."/>
            <person name="Lind A.E."/>
            <person name="van Eijk R."/>
            <person name="Schleper C."/>
            <person name="Guy L."/>
            <person name="Ettema T.J."/>
        </authorList>
    </citation>
    <scope>NUCLEOTIDE SEQUENCE</scope>
</reference>
<comment type="caution">
    <text evidence="1">The sequence shown here is derived from an EMBL/GenBank/DDBJ whole genome shotgun (WGS) entry which is preliminary data.</text>
</comment>
<evidence type="ECO:0000313" key="1">
    <source>
        <dbReference type="EMBL" id="KKK92630.1"/>
    </source>
</evidence>
<gene>
    <name evidence="1" type="ORF">LCGC14_2700990</name>
</gene>
<name>A0A0F9A3C0_9ZZZZ</name>
<protein>
    <submittedName>
        <fullName evidence="1">Uncharacterized protein</fullName>
    </submittedName>
</protein>
<organism evidence="1">
    <name type="scientific">marine sediment metagenome</name>
    <dbReference type="NCBI Taxonomy" id="412755"/>
    <lineage>
        <taxon>unclassified sequences</taxon>
        <taxon>metagenomes</taxon>
        <taxon>ecological metagenomes</taxon>
    </lineage>
</organism>
<dbReference type="PROSITE" id="PS51257">
    <property type="entry name" value="PROKAR_LIPOPROTEIN"/>
    <property type="match status" value="1"/>
</dbReference>
<feature type="non-terminal residue" evidence="1">
    <location>
        <position position="33"/>
    </location>
</feature>
<dbReference type="AlphaFoldDB" id="A0A0F9A3C0"/>